<organism evidence="2 3">
    <name type="scientific">Candidatus Harrisonbacteria bacterium CG10_big_fil_rev_8_21_14_0_10_49_15</name>
    <dbReference type="NCBI Taxonomy" id="1974587"/>
    <lineage>
        <taxon>Bacteria</taxon>
        <taxon>Candidatus Harrisoniibacteriota</taxon>
    </lineage>
</organism>
<dbReference type="AlphaFoldDB" id="A0A2H0UP94"/>
<keyword evidence="1" id="KW-0812">Transmembrane</keyword>
<evidence type="ECO:0000256" key="1">
    <source>
        <dbReference type="SAM" id="Phobius"/>
    </source>
</evidence>
<feature type="transmembrane region" description="Helical" evidence="1">
    <location>
        <begin position="7"/>
        <end position="32"/>
    </location>
</feature>
<feature type="transmembrane region" description="Helical" evidence="1">
    <location>
        <begin position="44"/>
        <end position="60"/>
    </location>
</feature>
<proteinExistence type="predicted"/>
<reference evidence="3" key="1">
    <citation type="submission" date="2017-09" db="EMBL/GenBank/DDBJ databases">
        <title>Depth-based differentiation of microbial function through sediment-hosted aquifers and enrichment of novel symbionts in the deep terrestrial subsurface.</title>
        <authorList>
            <person name="Probst A.J."/>
            <person name="Ladd B."/>
            <person name="Jarett J.K."/>
            <person name="Geller-Mcgrath D.E."/>
            <person name="Sieber C.M.K."/>
            <person name="Emerson J.B."/>
            <person name="Anantharaman K."/>
            <person name="Thomas B.C."/>
            <person name="Malmstrom R."/>
            <person name="Stieglmeier M."/>
            <person name="Klingl A."/>
            <person name="Woyke T."/>
            <person name="Ryan C.M."/>
            <person name="Banfield J.F."/>
        </authorList>
    </citation>
    <scope>NUCLEOTIDE SEQUENCE [LARGE SCALE GENOMIC DNA]</scope>
</reference>
<accession>A0A2H0UP94</accession>
<dbReference type="EMBL" id="PFBD01000002">
    <property type="protein sequence ID" value="PIR87476.1"/>
    <property type="molecule type" value="Genomic_DNA"/>
</dbReference>
<protein>
    <submittedName>
        <fullName evidence="2">Uncharacterized protein</fullName>
    </submittedName>
</protein>
<gene>
    <name evidence="2" type="ORF">COU11_00460</name>
</gene>
<comment type="caution">
    <text evidence="2">The sequence shown here is derived from an EMBL/GenBank/DDBJ whole genome shotgun (WGS) entry which is preliminary data.</text>
</comment>
<keyword evidence="1" id="KW-0472">Membrane</keyword>
<evidence type="ECO:0000313" key="3">
    <source>
        <dbReference type="Proteomes" id="UP000229526"/>
    </source>
</evidence>
<sequence length="67" mass="8042">MKRLFRIFLWALAVFSAFNLVIDIGFLLNWWATGEQPHPELLEHWPWNLIVLSVLIYILNKGYEKQK</sequence>
<evidence type="ECO:0000313" key="2">
    <source>
        <dbReference type="EMBL" id="PIR87476.1"/>
    </source>
</evidence>
<name>A0A2H0UP94_9BACT</name>
<dbReference type="Proteomes" id="UP000229526">
    <property type="component" value="Unassembled WGS sequence"/>
</dbReference>
<keyword evidence="1" id="KW-1133">Transmembrane helix</keyword>